<dbReference type="HOGENOM" id="CLU_2585845_0_0_10"/>
<dbReference type="EMBL" id="CM001403">
    <property type="protein sequence ID" value="EHQ27805.1"/>
    <property type="molecule type" value="Genomic_DNA"/>
</dbReference>
<accession>H1XZW3</accession>
<keyword evidence="2" id="KW-1185">Reference proteome</keyword>
<proteinExistence type="predicted"/>
<sequence length="80" mass="9057">MTKNTLPTYAIVELLIRLSQYDPLIGDYKGHAVNHHDVIVKTTQGSIAFSLELIKRQFEAPESITDETFIGLAKLFKPLR</sequence>
<evidence type="ECO:0000313" key="2">
    <source>
        <dbReference type="Proteomes" id="UP000002774"/>
    </source>
</evidence>
<gene>
    <name evidence="1" type="ORF">Mucpa_3707</name>
</gene>
<dbReference type="Proteomes" id="UP000002774">
    <property type="component" value="Chromosome"/>
</dbReference>
<dbReference type="OrthoDB" id="770182at2"/>
<organism evidence="1 2">
    <name type="scientific">Mucilaginibacter paludis DSM 18603</name>
    <dbReference type="NCBI Taxonomy" id="714943"/>
    <lineage>
        <taxon>Bacteria</taxon>
        <taxon>Pseudomonadati</taxon>
        <taxon>Bacteroidota</taxon>
        <taxon>Sphingobacteriia</taxon>
        <taxon>Sphingobacteriales</taxon>
        <taxon>Sphingobacteriaceae</taxon>
        <taxon>Mucilaginibacter</taxon>
    </lineage>
</organism>
<name>H1XZW3_9SPHI</name>
<reference evidence="1" key="1">
    <citation type="submission" date="2011-09" db="EMBL/GenBank/DDBJ databases">
        <title>The permanent draft genome of Mucilaginibacter paludis DSM 18603.</title>
        <authorList>
            <consortium name="US DOE Joint Genome Institute (JGI-PGF)"/>
            <person name="Lucas S."/>
            <person name="Han J."/>
            <person name="Lapidus A."/>
            <person name="Bruce D."/>
            <person name="Goodwin L."/>
            <person name="Pitluck S."/>
            <person name="Peters L."/>
            <person name="Kyrpides N."/>
            <person name="Mavromatis K."/>
            <person name="Ivanova N."/>
            <person name="Mikhailova N."/>
            <person name="Held B."/>
            <person name="Detter J.C."/>
            <person name="Tapia R."/>
            <person name="Han C."/>
            <person name="Land M."/>
            <person name="Hauser L."/>
            <person name="Markowitz V."/>
            <person name="Cheng J.-F."/>
            <person name="Hugenholtz P."/>
            <person name="Woyke T."/>
            <person name="Wu D."/>
            <person name="Tindall B."/>
            <person name="Brambilla E."/>
            <person name="Klenk H.-P."/>
            <person name="Eisen J.A."/>
        </authorList>
    </citation>
    <scope>NUCLEOTIDE SEQUENCE [LARGE SCALE GENOMIC DNA]</scope>
    <source>
        <strain evidence="1">DSM 18603</strain>
    </source>
</reference>
<evidence type="ECO:0000313" key="1">
    <source>
        <dbReference type="EMBL" id="EHQ27805.1"/>
    </source>
</evidence>
<dbReference type="RefSeq" id="WP_008508399.1">
    <property type="nucleotide sequence ID" value="NZ_CM001403.1"/>
</dbReference>
<protein>
    <submittedName>
        <fullName evidence="1">Uncharacterized protein</fullName>
    </submittedName>
</protein>
<dbReference type="AlphaFoldDB" id="H1XZW3"/>